<gene>
    <name evidence="4" type="ORF">TBK1r_58270</name>
</gene>
<feature type="signal peptide" evidence="2">
    <location>
        <begin position="1"/>
        <end position="21"/>
    </location>
</feature>
<feature type="compositionally biased region" description="Low complexity" evidence="1">
    <location>
        <begin position="463"/>
        <end position="480"/>
    </location>
</feature>
<name>A0ABX5XYN2_9BACT</name>
<protein>
    <submittedName>
        <fullName evidence="4">Outer membrane biogenesis protein BamB</fullName>
    </submittedName>
</protein>
<dbReference type="SUPFAM" id="SSF50998">
    <property type="entry name" value="Quinoprotein alcohol dehydrogenase-like"/>
    <property type="match status" value="2"/>
</dbReference>
<keyword evidence="5" id="KW-1185">Reference proteome</keyword>
<accession>A0ABX5XYN2</accession>
<dbReference type="InterPro" id="IPR018391">
    <property type="entry name" value="PQQ_b-propeller_rpt"/>
</dbReference>
<dbReference type="InterPro" id="IPR002372">
    <property type="entry name" value="PQQ_rpt_dom"/>
</dbReference>
<evidence type="ECO:0000313" key="4">
    <source>
        <dbReference type="EMBL" id="QDV86802.1"/>
    </source>
</evidence>
<dbReference type="Pfam" id="PF13360">
    <property type="entry name" value="PQQ_2"/>
    <property type="match status" value="1"/>
</dbReference>
<feature type="region of interest" description="Disordered" evidence="1">
    <location>
        <begin position="447"/>
        <end position="524"/>
    </location>
</feature>
<dbReference type="PANTHER" id="PTHR34512:SF30">
    <property type="entry name" value="OUTER MEMBRANE PROTEIN ASSEMBLY FACTOR BAMB"/>
    <property type="match status" value="1"/>
</dbReference>
<reference evidence="4 5" key="1">
    <citation type="submission" date="2019-02" db="EMBL/GenBank/DDBJ databases">
        <title>Deep-cultivation of Planctomycetes and their phenomic and genomic characterization uncovers novel biology.</title>
        <authorList>
            <person name="Wiegand S."/>
            <person name="Jogler M."/>
            <person name="Boedeker C."/>
            <person name="Pinto D."/>
            <person name="Vollmers J."/>
            <person name="Rivas-Marin E."/>
            <person name="Kohn T."/>
            <person name="Peeters S.H."/>
            <person name="Heuer A."/>
            <person name="Rast P."/>
            <person name="Oberbeckmann S."/>
            <person name="Bunk B."/>
            <person name="Jeske O."/>
            <person name="Meyerdierks A."/>
            <person name="Storesund J.E."/>
            <person name="Kallscheuer N."/>
            <person name="Luecker S."/>
            <person name="Lage O.M."/>
            <person name="Pohl T."/>
            <person name="Merkel B.J."/>
            <person name="Hornburger P."/>
            <person name="Mueller R.-W."/>
            <person name="Bruemmer F."/>
            <person name="Labrenz M."/>
            <person name="Spormann A.M."/>
            <person name="Op den Camp H."/>
            <person name="Overmann J."/>
            <person name="Amann R."/>
            <person name="Jetten M.S.M."/>
            <person name="Mascher T."/>
            <person name="Medema M.H."/>
            <person name="Devos D.P."/>
            <person name="Kaster A.-K."/>
            <person name="Ovreas L."/>
            <person name="Rohde M."/>
            <person name="Galperin M.Y."/>
            <person name="Jogler C."/>
        </authorList>
    </citation>
    <scope>NUCLEOTIDE SEQUENCE [LARGE SCALE GENOMIC DNA]</scope>
    <source>
        <strain evidence="4 5">TBK1r</strain>
    </source>
</reference>
<dbReference type="EMBL" id="CP036432">
    <property type="protein sequence ID" value="QDV86802.1"/>
    <property type="molecule type" value="Genomic_DNA"/>
</dbReference>
<feature type="chain" id="PRO_5046562385" evidence="2">
    <location>
        <begin position="22"/>
        <end position="524"/>
    </location>
</feature>
<evidence type="ECO:0000256" key="2">
    <source>
        <dbReference type="SAM" id="SignalP"/>
    </source>
</evidence>
<dbReference type="InterPro" id="IPR011047">
    <property type="entry name" value="Quinoprotein_ADH-like_sf"/>
</dbReference>
<dbReference type="SMART" id="SM00564">
    <property type="entry name" value="PQQ"/>
    <property type="match status" value="2"/>
</dbReference>
<sequence>MMKRNTILSVMVLFAFAPQIGAPVDCNAEELMSPRTAVRLGLEEVWRRQMRIPAGAGSIVDQQIIVHEADAQEFVEVVTKATEGQESKVLFRIPTDQIGSDGLAIGKEEAERLARREVTMMARRYPDLSITSKTLPRIKLYTAANNGTLECRNAETGTPIWMTQVGDGQLNYGRMGIDDQFVTITNGGNLIKIDATNGEPITTVRTTSMPLYGAIHAGDFSLVPTIRNGVEGYPLRDITRDPFMEIVSGLALEPPTKSPTSSKIAWATDRGFVYVMELSGEPSVLFRLNTDGIVSGRIASADGDRFFFGSESGQVYGLRATRTGRVLWSHPYGEPFYKAPFLVNGLVLLPSAYGNLFAIDEKTGLGVWDQAIPNVDEIIGGFDNLLFVRLLSQSFAAIDLEAGKIVDIDNSLKPIKLLVNRSTDRLYLVNSVGTVQCLRAIGAESPTIRRSTDSGDPEDAAEEANAPEAATPAVPATDPFGAGGDPFGAGAADPFGAGGAEMADPFGAPAEAGNDPFGGDPFGN</sequence>
<keyword evidence="2" id="KW-0732">Signal</keyword>
<evidence type="ECO:0000256" key="1">
    <source>
        <dbReference type="SAM" id="MobiDB-lite"/>
    </source>
</evidence>
<dbReference type="RefSeq" id="WP_145218199.1">
    <property type="nucleotide sequence ID" value="NZ_CP036432.1"/>
</dbReference>
<dbReference type="InterPro" id="IPR015943">
    <property type="entry name" value="WD40/YVTN_repeat-like_dom_sf"/>
</dbReference>
<proteinExistence type="predicted"/>
<dbReference type="Proteomes" id="UP000318081">
    <property type="component" value="Chromosome"/>
</dbReference>
<evidence type="ECO:0000313" key="5">
    <source>
        <dbReference type="Proteomes" id="UP000318081"/>
    </source>
</evidence>
<dbReference type="Gene3D" id="2.130.10.10">
    <property type="entry name" value="YVTN repeat-like/Quinoprotein amine dehydrogenase"/>
    <property type="match status" value="2"/>
</dbReference>
<organism evidence="4 5">
    <name type="scientific">Stieleria magnilauensis</name>
    <dbReference type="NCBI Taxonomy" id="2527963"/>
    <lineage>
        <taxon>Bacteria</taxon>
        <taxon>Pseudomonadati</taxon>
        <taxon>Planctomycetota</taxon>
        <taxon>Planctomycetia</taxon>
        <taxon>Pirellulales</taxon>
        <taxon>Pirellulaceae</taxon>
        <taxon>Stieleria</taxon>
    </lineage>
</organism>
<feature type="domain" description="Pyrrolo-quinoline quinone repeat" evidence="3">
    <location>
        <begin position="294"/>
        <end position="371"/>
    </location>
</feature>
<dbReference type="PANTHER" id="PTHR34512">
    <property type="entry name" value="CELL SURFACE PROTEIN"/>
    <property type="match status" value="1"/>
</dbReference>
<evidence type="ECO:0000259" key="3">
    <source>
        <dbReference type="Pfam" id="PF13360"/>
    </source>
</evidence>